<evidence type="ECO:0000313" key="4">
    <source>
        <dbReference type="EMBL" id="KAE9448373.1"/>
    </source>
</evidence>
<accession>A0A6A4KL61</accession>
<dbReference type="OrthoDB" id="543156at2759"/>
<dbReference type="Proteomes" id="UP000428333">
    <property type="component" value="Linkage Group LG12"/>
</dbReference>
<evidence type="ECO:0000259" key="3">
    <source>
        <dbReference type="Pfam" id="PF01965"/>
    </source>
</evidence>
<feature type="domain" description="DJ-1/PfpI" evidence="3">
    <location>
        <begin position="1"/>
        <end position="120"/>
    </location>
</feature>
<reference evidence="4 5" key="1">
    <citation type="journal article" date="2019" name="Genome Biol. Evol.">
        <title>The Rhododendron genome and chromosomal organization provide insight into shared whole-genome duplications across the heath family (Ericaceae).</title>
        <authorList>
            <person name="Soza V.L."/>
            <person name="Lindsley D."/>
            <person name="Waalkes A."/>
            <person name="Ramage E."/>
            <person name="Patwardhan R.P."/>
            <person name="Burton J.N."/>
            <person name="Adey A."/>
            <person name="Kumar A."/>
            <person name="Qiu R."/>
            <person name="Shendure J."/>
            <person name="Hall B."/>
        </authorList>
    </citation>
    <scope>NUCLEOTIDE SEQUENCE [LARGE SCALE GENOMIC DNA]</scope>
    <source>
        <strain evidence="4">RSF 1966-606</strain>
    </source>
</reference>
<feature type="non-terminal residue" evidence="4">
    <location>
        <position position="1"/>
    </location>
</feature>
<dbReference type="InterPro" id="IPR029062">
    <property type="entry name" value="Class_I_gatase-like"/>
</dbReference>
<dbReference type="Pfam" id="PF01965">
    <property type="entry name" value="DJ-1_PfpI"/>
    <property type="match status" value="1"/>
</dbReference>
<dbReference type="GO" id="GO:1903189">
    <property type="term" value="P:glyoxal metabolic process"/>
    <property type="evidence" value="ECO:0007669"/>
    <property type="project" value="TreeGrafter"/>
</dbReference>
<protein>
    <recommendedName>
        <fullName evidence="3">DJ-1/PfpI domain-containing protein</fullName>
    </recommendedName>
</protein>
<comment type="similarity">
    <text evidence="1">Belongs to the peptidase C56 family.</text>
</comment>
<proteinExistence type="inferred from homology"/>
<dbReference type="PANTHER" id="PTHR48094">
    <property type="entry name" value="PROTEIN/NUCLEIC ACID DEGLYCASE DJ-1-RELATED"/>
    <property type="match status" value="1"/>
</dbReference>
<dbReference type="InterPro" id="IPR002818">
    <property type="entry name" value="DJ-1/PfpI"/>
</dbReference>
<dbReference type="SUPFAM" id="SSF52317">
    <property type="entry name" value="Class I glutamine amidotransferase-like"/>
    <property type="match status" value="1"/>
</dbReference>
<organism evidence="4 5">
    <name type="scientific">Rhododendron williamsianum</name>
    <dbReference type="NCBI Taxonomy" id="262921"/>
    <lineage>
        <taxon>Eukaryota</taxon>
        <taxon>Viridiplantae</taxon>
        <taxon>Streptophyta</taxon>
        <taxon>Embryophyta</taxon>
        <taxon>Tracheophyta</taxon>
        <taxon>Spermatophyta</taxon>
        <taxon>Magnoliopsida</taxon>
        <taxon>eudicotyledons</taxon>
        <taxon>Gunneridae</taxon>
        <taxon>Pentapetalae</taxon>
        <taxon>asterids</taxon>
        <taxon>Ericales</taxon>
        <taxon>Ericaceae</taxon>
        <taxon>Ericoideae</taxon>
        <taxon>Rhodoreae</taxon>
        <taxon>Rhododendron</taxon>
    </lineage>
</organism>
<keyword evidence="5" id="KW-1185">Reference proteome</keyword>
<dbReference type="EMBL" id="QEFC01003430">
    <property type="protein sequence ID" value="KAE9448373.1"/>
    <property type="molecule type" value="Genomic_DNA"/>
</dbReference>
<dbReference type="GO" id="GO:0005737">
    <property type="term" value="C:cytoplasm"/>
    <property type="evidence" value="ECO:0007669"/>
    <property type="project" value="UniProtKB-ARBA"/>
</dbReference>
<dbReference type="CDD" id="cd03135">
    <property type="entry name" value="GATase1_DJ-1"/>
    <property type="match status" value="1"/>
</dbReference>
<comment type="caution">
    <text evidence="4">The sequence shown here is derived from an EMBL/GenBank/DDBJ whole genome shotgun (WGS) entry which is preliminary data.</text>
</comment>
<sequence length="126" mass="13591">VLIPIGFGTEEMEAVIMIDVLRRAGADVTVASVDPQLEIKASGGTKLVADASISACWNETYDLVALPGGMPGSVTLRDCEVLRKITSKQAEEKRLYGAISAAPAVTLLPWGLLRRKEVRSFDMEPF</sequence>
<evidence type="ECO:0000256" key="2">
    <source>
        <dbReference type="ARBA" id="ARBA00022737"/>
    </source>
</evidence>
<name>A0A6A4KL61_9ERIC</name>
<dbReference type="AlphaFoldDB" id="A0A6A4KL61"/>
<dbReference type="FunFam" id="3.40.50.880:FF:000015">
    <property type="entry name" value="Protein DJ-1 homolog C"/>
    <property type="match status" value="1"/>
</dbReference>
<evidence type="ECO:0000313" key="5">
    <source>
        <dbReference type="Proteomes" id="UP000428333"/>
    </source>
</evidence>
<dbReference type="Gene3D" id="3.40.50.880">
    <property type="match status" value="1"/>
</dbReference>
<keyword evidence="2" id="KW-0677">Repeat</keyword>
<dbReference type="PANTHER" id="PTHR48094:SF7">
    <property type="entry name" value="PROTEIN DJ-1 HOMOLOG C"/>
    <property type="match status" value="1"/>
</dbReference>
<evidence type="ECO:0000256" key="1">
    <source>
        <dbReference type="ARBA" id="ARBA00008542"/>
    </source>
</evidence>
<dbReference type="InterPro" id="IPR050325">
    <property type="entry name" value="Prot/Nucl_acid_deglycase"/>
</dbReference>
<gene>
    <name evidence="4" type="ORF">C3L33_19741</name>
</gene>